<dbReference type="GO" id="GO:0000976">
    <property type="term" value="F:transcription cis-regulatory region binding"/>
    <property type="evidence" value="ECO:0007669"/>
    <property type="project" value="TreeGrafter"/>
</dbReference>
<dbReference type="InterPro" id="IPR001789">
    <property type="entry name" value="Sig_transdc_resp-reg_receiver"/>
</dbReference>
<comment type="caution">
    <text evidence="4">The sequence shown here is derived from an EMBL/GenBank/DDBJ whole genome shotgun (WGS) entry which is preliminary data.</text>
</comment>
<dbReference type="SUPFAM" id="SSF52172">
    <property type="entry name" value="CheY-like"/>
    <property type="match status" value="1"/>
</dbReference>
<dbReference type="AlphaFoldDB" id="A0A645EWE0"/>
<proteinExistence type="predicted"/>
<dbReference type="GO" id="GO:0005829">
    <property type="term" value="C:cytosol"/>
    <property type="evidence" value="ECO:0007669"/>
    <property type="project" value="TreeGrafter"/>
</dbReference>
<dbReference type="Gene3D" id="1.10.10.10">
    <property type="entry name" value="Winged helix-like DNA-binding domain superfamily/Winged helix DNA-binding domain"/>
    <property type="match status" value="1"/>
</dbReference>
<dbReference type="InterPro" id="IPR039420">
    <property type="entry name" value="WalR-like"/>
</dbReference>
<keyword evidence="1" id="KW-0238">DNA-binding</keyword>
<dbReference type="PANTHER" id="PTHR48111:SF50">
    <property type="entry name" value="KDP OPERON TRANSCRIPTIONAL REGULATORY PROTEIN KDPE"/>
    <property type="match status" value="1"/>
</dbReference>
<reference evidence="4" key="1">
    <citation type="submission" date="2019-08" db="EMBL/GenBank/DDBJ databases">
        <authorList>
            <person name="Kucharzyk K."/>
            <person name="Murdoch R.W."/>
            <person name="Higgins S."/>
            <person name="Loffler F."/>
        </authorList>
    </citation>
    <scope>NUCLEOTIDE SEQUENCE</scope>
</reference>
<dbReference type="InterPro" id="IPR036388">
    <property type="entry name" value="WH-like_DNA-bd_sf"/>
</dbReference>
<dbReference type="Gene3D" id="3.40.50.2300">
    <property type="match status" value="1"/>
</dbReference>
<dbReference type="InterPro" id="IPR001867">
    <property type="entry name" value="OmpR/PhoB-type_DNA-bd"/>
</dbReference>
<dbReference type="Pfam" id="PF00486">
    <property type="entry name" value="Trans_reg_C"/>
    <property type="match status" value="1"/>
</dbReference>
<feature type="domain" description="OmpR/PhoB-type" evidence="3">
    <location>
        <begin position="128"/>
        <end position="228"/>
    </location>
</feature>
<evidence type="ECO:0000259" key="2">
    <source>
        <dbReference type="PROSITE" id="PS50110"/>
    </source>
</evidence>
<dbReference type="GO" id="GO:0006355">
    <property type="term" value="P:regulation of DNA-templated transcription"/>
    <property type="evidence" value="ECO:0007669"/>
    <property type="project" value="InterPro"/>
</dbReference>
<dbReference type="PROSITE" id="PS50110">
    <property type="entry name" value="RESPONSE_REGULATORY"/>
    <property type="match status" value="1"/>
</dbReference>
<organism evidence="4">
    <name type="scientific">bioreactor metagenome</name>
    <dbReference type="NCBI Taxonomy" id="1076179"/>
    <lineage>
        <taxon>unclassified sequences</taxon>
        <taxon>metagenomes</taxon>
        <taxon>ecological metagenomes</taxon>
    </lineage>
</organism>
<dbReference type="GO" id="GO:0000156">
    <property type="term" value="F:phosphorelay response regulator activity"/>
    <property type="evidence" value="ECO:0007669"/>
    <property type="project" value="TreeGrafter"/>
</dbReference>
<dbReference type="CDD" id="cd00383">
    <property type="entry name" value="trans_reg_C"/>
    <property type="match status" value="1"/>
</dbReference>
<dbReference type="InterPro" id="IPR011006">
    <property type="entry name" value="CheY-like_superfamily"/>
</dbReference>
<gene>
    <name evidence="4" type="primary">kdpE_37</name>
    <name evidence="4" type="ORF">SDC9_152793</name>
</gene>
<protein>
    <submittedName>
        <fullName evidence="4">Transcriptional regulatory protein KdpE</fullName>
    </submittedName>
</protein>
<evidence type="ECO:0000259" key="3">
    <source>
        <dbReference type="PROSITE" id="PS51755"/>
    </source>
</evidence>
<dbReference type="EMBL" id="VSSQ01051447">
    <property type="protein sequence ID" value="MPN05542.1"/>
    <property type="molecule type" value="Genomic_DNA"/>
</dbReference>
<feature type="domain" description="Response regulatory" evidence="2">
    <location>
        <begin position="6"/>
        <end position="119"/>
    </location>
</feature>
<evidence type="ECO:0000313" key="4">
    <source>
        <dbReference type="EMBL" id="MPN05542.1"/>
    </source>
</evidence>
<accession>A0A645EWE0</accession>
<dbReference type="Gene3D" id="6.10.250.690">
    <property type="match status" value="1"/>
</dbReference>
<name>A0A645EWE0_9ZZZZ</name>
<dbReference type="PROSITE" id="PS51755">
    <property type="entry name" value="OMPR_PHOB"/>
    <property type="match status" value="1"/>
</dbReference>
<dbReference type="GO" id="GO:0032993">
    <property type="term" value="C:protein-DNA complex"/>
    <property type="evidence" value="ECO:0007669"/>
    <property type="project" value="TreeGrafter"/>
</dbReference>
<dbReference type="SMART" id="SM00862">
    <property type="entry name" value="Trans_reg_C"/>
    <property type="match status" value="1"/>
</dbReference>
<sequence>MDKKETILVVEDETYLSRVLNTVLTASGYKVIVTGSAAGANTLIASNIPDLILLDLGLPDMDGIEVLSALRKWSDIPVIIVSARGMDKDKITTLDMGADDYVTKPFSTPELLARIRAALRHSKKHGNKDYYSVDGFFIDFSRRQVTVDNETVHLTRVEYQIVELIARQPGCVLTYDTIIKHIWGPYASSDNNRILRINMANIRRKIEKDTMVPRYILTEIGVGYRMAEQV</sequence>
<dbReference type="SMART" id="SM00448">
    <property type="entry name" value="REC"/>
    <property type="match status" value="1"/>
</dbReference>
<dbReference type="Pfam" id="PF00072">
    <property type="entry name" value="Response_reg"/>
    <property type="match status" value="1"/>
</dbReference>
<dbReference type="PANTHER" id="PTHR48111">
    <property type="entry name" value="REGULATOR OF RPOS"/>
    <property type="match status" value="1"/>
</dbReference>
<evidence type="ECO:0000256" key="1">
    <source>
        <dbReference type="ARBA" id="ARBA00023125"/>
    </source>
</evidence>